<keyword evidence="2" id="KW-1185">Reference proteome</keyword>
<gene>
    <name evidence="1" type="ORF">SPIL2461_LOCUS9816</name>
</gene>
<reference evidence="1" key="1">
    <citation type="submission" date="2021-02" db="EMBL/GenBank/DDBJ databases">
        <authorList>
            <person name="Dougan E. K."/>
            <person name="Rhodes N."/>
            <person name="Thang M."/>
            <person name="Chan C."/>
        </authorList>
    </citation>
    <scope>NUCLEOTIDE SEQUENCE</scope>
</reference>
<proteinExistence type="predicted"/>
<protein>
    <submittedName>
        <fullName evidence="1">Uncharacterized protein</fullName>
    </submittedName>
</protein>
<organism evidence="1 2">
    <name type="scientific">Symbiodinium pilosum</name>
    <name type="common">Dinoflagellate</name>
    <dbReference type="NCBI Taxonomy" id="2952"/>
    <lineage>
        <taxon>Eukaryota</taxon>
        <taxon>Sar</taxon>
        <taxon>Alveolata</taxon>
        <taxon>Dinophyceae</taxon>
        <taxon>Suessiales</taxon>
        <taxon>Symbiodiniaceae</taxon>
        <taxon>Symbiodinium</taxon>
    </lineage>
</organism>
<evidence type="ECO:0000313" key="1">
    <source>
        <dbReference type="EMBL" id="CAE7398472.1"/>
    </source>
</evidence>
<name>A0A812QQF3_SYMPI</name>
<dbReference type="EMBL" id="CAJNIZ010017446">
    <property type="protein sequence ID" value="CAE7398472.1"/>
    <property type="molecule type" value="Genomic_DNA"/>
</dbReference>
<accession>A0A812QQF3</accession>
<evidence type="ECO:0000313" key="2">
    <source>
        <dbReference type="Proteomes" id="UP000649617"/>
    </source>
</evidence>
<sequence>MPATEGHEQDRESEHLLDQLIELGNGLLAQENFEDAMVAFHQVLAAMKPEASEGLGKEETYQRVSCKPVKPSTSTVCARLCPRDCHTSECRSMKLHPLSQQIKGVRCWPCLGFAWHTLEAESWSSVLQLQGLPSGCPRPRHGRPSTLEELYSLRTKT</sequence>
<dbReference type="AlphaFoldDB" id="A0A812QQF3"/>
<comment type="caution">
    <text evidence="1">The sequence shown here is derived from an EMBL/GenBank/DDBJ whole genome shotgun (WGS) entry which is preliminary data.</text>
</comment>
<dbReference type="Proteomes" id="UP000649617">
    <property type="component" value="Unassembled WGS sequence"/>
</dbReference>